<proteinExistence type="predicted"/>
<dbReference type="AlphaFoldDB" id="A0A0V1FMP1"/>
<organism evidence="1 2">
    <name type="scientific">Trichinella pseudospiralis</name>
    <name type="common">Parasitic roundworm</name>
    <dbReference type="NCBI Taxonomy" id="6337"/>
    <lineage>
        <taxon>Eukaryota</taxon>
        <taxon>Metazoa</taxon>
        <taxon>Ecdysozoa</taxon>
        <taxon>Nematoda</taxon>
        <taxon>Enoplea</taxon>
        <taxon>Dorylaimia</taxon>
        <taxon>Trichinellida</taxon>
        <taxon>Trichinellidae</taxon>
        <taxon>Trichinella</taxon>
    </lineage>
</organism>
<protein>
    <submittedName>
        <fullName evidence="1">Uncharacterized protein</fullName>
    </submittedName>
</protein>
<comment type="caution">
    <text evidence="1">The sequence shown here is derived from an EMBL/GenBank/DDBJ whole genome shotgun (WGS) entry which is preliminary data.</text>
</comment>
<gene>
    <name evidence="1" type="ORF">T4D_3632</name>
</gene>
<keyword evidence="2" id="KW-1185">Reference proteome</keyword>
<dbReference type="Proteomes" id="UP000054995">
    <property type="component" value="Unassembled WGS sequence"/>
</dbReference>
<name>A0A0V1FMP1_TRIPS</name>
<dbReference type="EMBL" id="JYDT01000058">
    <property type="protein sequence ID" value="KRY87304.1"/>
    <property type="molecule type" value="Genomic_DNA"/>
</dbReference>
<sequence>MNDARVVVVQDFCVCCLQNKAIYKNIPLNAAPLNDVLSSCHVSQFSLKFVTAEFLKNSIINITQIMDPDDEQRSKAKRADVQETHATQLPHKKLFRFSLTDQERQAGYACI</sequence>
<accession>A0A0V1FMP1</accession>
<evidence type="ECO:0000313" key="2">
    <source>
        <dbReference type="Proteomes" id="UP000054995"/>
    </source>
</evidence>
<evidence type="ECO:0000313" key="1">
    <source>
        <dbReference type="EMBL" id="KRY87304.1"/>
    </source>
</evidence>
<reference evidence="1 2" key="1">
    <citation type="submission" date="2015-01" db="EMBL/GenBank/DDBJ databases">
        <title>Evolution of Trichinella species and genotypes.</title>
        <authorList>
            <person name="Korhonen P.K."/>
            <person name="Edoardo P."/>
            <person name="Giuseppe L.R."/>
            <person name="Gasser R.B."/>
        </authorList>
    </citation>
    <scope>NUCLEOTIDE SEQUENCE [LARGE SCALE GENOMIC DNA]</scope>
    <source>
        <strain evidence="1">ISS470</strain>
    </source>
</reference>